<dbReference type="SUPFAM" id="SSF101478">
    <property type="entry name" value="ADP-ribosylglycohydrolase"/>
    <property type="match status" value="1"/>
</dbReference>
<dbReference type="InterPro" id="IPR036705">
    <property type="entry name" value="Ribosyl_crysJ1_sf"/>
</dbReference>
<name>A0A8S5TBZ5_9CAUD</name>
<dbReference type="InterPro" id="IPR005502">
    <property type="entry name" value="Ribosyl_crysJ1"/>
</dbReference>
<dbReference type="PANTHER" id="PTHR16222">
    <property type="entry name" value="ADP-RIBOSYLGLYCOHYDROLASE"/>
    <property type="match status" value="1"/>
</dbReference>
<dbReference type="EMBL" id="BK032790">
    <property type="protein sequence ID" value="DAF60511.1"/>
    <property type="molecule type" value="Genomic_DNA"/>
</dbReference>
<reference evidence="1" key="1">
    <citation type="journal article" date="2021" name="Proc. Natl. Acad. Sci. U.S.A.">
        <title>A Catalog of Tens of Thousands of Viruses from Human Metagenomes Reveals Hidden Associations with Chronic Diseases.</title>
        <authorList>
            <person name="Tisza M.J."/>
            <person name="Buck C.B."/>
        </authorList>
    </citation>
    <scope>NUCLEOTIDE SEQUENCE</scope>
    <source>
        <strain evidence="1">CtiX384</strain>
    </source>
</reference>
<proteinExistence type="predicted"/>
<evidence type="ECO:0000313" key="1">
    <source>
        <dbReference type="EMBL" id="DAF60511.1"/>
    </source>
</evidence>
<sequence>MLGAIIGDIVGSRFEFHNTFDYNFELFHKDCDFTDDTICTVAIADAILQHKDNMPDDRDFRLLLQYWCQKYPNPMGAYGGSFNNWVHSSNPQPYNSWGNGAAMRVSPIGLAFNDPHTIVREAMNSAKVSHDHVEGLIGASAVAMAMYEAKIFPTAKKAKPYISSIARWYYGDDFKKNLPKQGVFDETCKGCVPLALYIILESDDFEDAIRKAISYGGDSDTLGAIVGSIAEPLYGIPPHMEEKALEYLTPQMIDVYNKFKEKYGKN</sequence>
<dbReference type="Gene3D" id="1.10.4080.10">
    <property type="entry name" value="ADP-ribosylation/Crystallin J1"/>
    <property type="match status" value="1"/>
</dbReference>
<organism evidence="1">
    <name type="scientific">Myoviridae sp. ctiX384</name>
    <dbReference type="NCBI Taxonomy" id="2827702"/>
    <lineage>
        <taxon>Viruses</taxon>
        <taxon>Duplodnaviria</taxon>
        <taxon>Heunggongvirae</taxon>
        <taxon>Uroviricota</taxon>
        <taxon>Caudoviricetes</taxon>
    </lineage>
</organism>
<protein>
    <submittedName>
        <fullName evidence="1">ADP-ribosylglycohydrolase</fullName>
    </submittedName>
</protein>
<dbReference type="Pfam" id="PF03747">
    <property type="entry name" value="ADP_ribosyl_GH"/>
    <property type="match status" value="1"/>
</dbReference>
<accession>A0A8S5TBZ5</accession>
<dbReference type="InterPro" id="IPR050792">
    <property type="entry name" value="ADP-ribosylglycohydrolase"/>
</dbReference>
<dbReference type="PANTHER" id="PTHR16222:SF12">
    <property type="entry name" value="ADP-RIBOSYLGLYCOHYDROLASE-RELATED"/>
    <property type="match status" value="1"/>
</dbReference>